<dbReference type="SFLD" id="SFLDS00003">
    <property type="entry name" value="Haloacid_Dehalogenase"/>
    <property type="match status" value="1"/>
</dbReference>
<dbReference type="NCBIfam" id="TIGR01484">
    <property type="entry name" value="HAD-SF-IIB"/>
    <property type="match status" value="1"/>
</dbReference>
<evidence type="ECO:0000256" key="5">
    <source>
        <dbReference type="ARBA" id="ARBA00034778"/>
    </source>
</evidence>
<dbReference type="PANTHER" id="PTHR47267:SF4">
    <property type="entry name" value="PYRIDOXAL PHOSPHATE PHOSPHATASE YIGL"/>
    <property type="match status" value="1"/>
</dbReference>
<comment type="caution">
    <text evidence="6">The sequence shown here is derived from an EMBL/GenBank/DDBJ whole genome shotgun (WGS) entry which is preliminary data.</text>
</comment>
<gene>
    <name evidence="6" type="ORF">PQU95_14970</name>
</gene>
<sequence>MLRAVITDLDGTFLGADSQPLPANMDALRRAAAAGCQIMAATGRHYPFVQALLQQLGVPAWVLSANGARVHAPDGSLFAAANLAPALVQKLVQPELAMGAEMALYLDDRRLACRYHGGGLDWYAQAAEQLDSLADYHGRDVAKIVYCGEPALLARIEADILYRFEGQLALTYSQDCYLEVMAPGVSKGSALLNVLQQLDIDPADCAAFGDALNDAEMLALVGYPHVMANASAALRQRVPQAPVIGHHAEAAVAQALARWFA</sequence>
<protein>
    <submittedName>
        <fullName evidence="6">Cof-type HAD-IIB family hydrolase</fullName>
    </submittedName>
</protein>
<name>A0ABT5J112_9NEIS</name>
<dbReference type="InterPro" id="IPR023214">
    <property type="entry name" value="HAD_sf"/>
</dbReference>
<dbReference type="Pfam" id="PF08282">
    <property type="entry name" value="Hydrolase_3"/>
    <property type="match status" value="1"/>
</dbReference>
<dbReference type="Gene3D" id="3.30.1240.10">
    <property type="match status" value="1"/>
</dbReference>
<dbReference type="Gene3D" id="3.40.50.1000">
    <property type="entry name" value="HAD superfamily/HAD-like"/>
    <property type="match status" value="1"/>
</dbReference>
<evidence type="ECO:0000313" key="6">
    <source>
        <dbReference type="EMBL" id="MDC7718509.1"/>
    </source>
</evidence>
<dbReference type="InterPro" id="IPR036412">
    <property type="entry name" value="HAD-like_sf"/>
</dbReference>
<evidence type="ECO:0000313" key="7">
    <source>
        <dbReference type="Proteomes" id="UP001219956"/>
    </source>
</evidence>
<evidence type="ECO:0000256" key="4">
    <source>
        <dbReference type="ARBA" id="ARBA00022842"/>
    </source>
</evidence>
<evidence type="ECO:0000256" key="2">
    <source>
        <dbReference type="ARBA" id="ARBA00022723"/>
    </source>
</evidence>
<dbReference type="Proteomes" id="UP001219956">
    <property type="component" value="Unassembled WGS sequence"/>
</dbReference>
<dbReference type="CDD" id="cd07516">
    <property type="entry name" value="HAD_Pase"/>
    <property type="match status" value="1"/>
</dbReference>
<evidence type="ECO:0000256" key="3">
    <source>
        <dbReference type="ARBA" id="ARBA00022801"/>
    </source>
</evidence>
<organism evidence="6 7">
    <name type="scientific">Vogesella aquatica</name>
    <dbReference type="NCBI Taxonomy" id="2984206"/>
    <lineage>
        <taxon>Bacteria</taxon>
        <taxon>Pseudomonadati</taxon>
        <taxon>Pseudomonadota</taxon>
        <taxon>Betaproteobacteria</taxon>
        <taxon>Neisseriales</taxon>
        <taxon>Chromobacteriaceae</taxon>
        <taxon>Vogesella</taxon>
    </lineage>
</organism>
<reference evidence="6 7" key="1">
    <citation type="submission" date="2023-01" db="EMBL/GenBank/DDBJ databases">
        <title>Novel species of the genus Vogesella isolated from rivers.</title>
        <authorList>
            <person name="Lu H."/>
        </authorList>
    </citation>
    <scope>NUCLEOTIDE SEQUENCE [LARGE SCALE GENOMIC DNA]</scope>
    <source>
        <strain evidence="6 7">DC21W</strain>
    </source>
</reference>
<evidence type="ECO:0000256" key="1">
    <source>
        <dbReference type="ARBA" id="ARBA00001946"/>
    </source>
</evidence>
<keyword evidence="4" id="KW-0460">Magnesium</keyword>
<dbReference type="SUPFAM" id="SSF56784">
    <property type="entry name" value="HAD-like"/>
    <property type="match status" value="1"/>
</dbReference>
<comment type="cofactor">
    <cofactor evidence="1">
        <name>Mg(2+)</name>
        <dbReference type="ChEBI" id="CHEBI:18420"/>
    </cofactor>
</comment>
<keyword evidence="7" id="KW-1185">Reference proteome</keyword>
<comment type="similarity">
    <text evidence="5">Belongs to the HAD-like hydrolase superfamily. Cof family.</text>
</comment>
<dbReference type="InterPro" id="IPR006379">
    <property type="entry name" value="HAD-SF_hydro_IIB"/>
</dbReference>
<keyword evidence="3 6" id="KW-0378">Hydrolase</keyword>
<proteinExistence type="inferred from homology"/>
<dbReference type="EMBL" id="JAQQLF010000021">
    <property type="protein sequence ID" value="MDC7718509.1"/>
    <property type="molecule type" value="Genomic_DNA"/>
</dbReference>
<dbReference type="SFLD" id="SFLDG01140">
    <property type="entry name" value="C2.B:_Phosphomannomutase_and_P"/>
    <property type="match status" value="1"/>
</dbReference>
<dbReference type="GO" id="GO:0016787">
    <property type="term" value="F:hydrolase activity"/>
    <property type="evidence" value="ECO:0007669"/>
    <property type="project" value="UniProtKB-KW"/>
</dbReference>
<keyword evidence="2" id="KW-0479">Metal-binding</keyword>
<dbReference type="RefSeq" id="WP_272752751.1">
    <property type="nucleotide sequence ID" value="NZ_JAQQLF010000021.1"/>
</dbReference>
<dbReference type="PROSITE" id="PS01229">
    <property type="entry name" value="COF_2"/>
    <property type="match status" value="1"/>
</dbReference>
<dbReference type="PANTHER" id="PTHR47267">
    <property type="match status" value="1"/>
</dbReference>
<accession>A0ABT5J112</accession>